<name>A0A1G2CAL6_9BACT</name>
<dbReference type="InterPro" id="IPR007211">
    <property type="entry name" value="DUF378"/>
</dbReference>
<feature type="transmembrane region" description="Helical" evidence="1">
    <location>
        <begin position="33"/>
        <end position="55"/>
    </location>
</feature>
<proteinExistence type="predicted"/>
<dbReference type="Proteomes" id="UP000179059">
    <property type="component" value="Unassembled WGS sequence"/>
</dbReference>
<dbReference type="AlphaFoldDB" id="A0A1G2CAL6"/>
<evidence type="ECO:0008006" key="4">
    <source>
        <dbReference type="Google" id="ProtNLM"/>
    </source>
</evidence>
<feature type="transmembrane region" description="Helical" evidence="1">
    <location>
        <begin position="7"/>
        <end position="27"/>
    </location>
</feature>
<accession>A0A1G2CAL6</accession>
<sequence length="80" mass="8617">MKGMHLVAFILLVIGGLNWLLIGLGGWDLVMIIFGGLGVWIVRAIYILVGLAAIWEVATHKQNCRMCGTSMAGGSMPKTM</sequence>
<evidence type="ECO:0000313" key="3">
    <source>
        <dbReference type="Proteomes" id="UP000179059"/>
    </source>
</evidence>
<organism evidence="2 3">
    <name type="scientific">Candidatus Liptonbacteria bacterium RIFCSPHIGHO2_01_FULL_57_28</name>
    <dbReference type="NCBI Taxonomy" id="1798647"/>
    <lineage>
        <taxon>Bacteria</taxon>
        <taxon>Candidatus Liptoniibacteriota</taxon>
    </lineage>
</organism>
<dbReference type="STRING" id="1798647.A2855_02705"/>
<keyword evidence="1" id="KW-1133">Transmembrane helix</keyword>
<evidence type="ECO:0000313" key="2">
    <source>
        <dbReference type="EMBL" id="OGY98415.1"/>
    </source>
</evidence>
<evidence type="ECO:0000256" key="1">
    <source>
        <dbReference type="SAM" id="Phobius"/>
    </source>
</evidence>
<comment type="caution">
    <text evidence="2">The sequence shown here is derived from an EMBL/GenBank/DDBJ whole genome shotgun (WGS) entry which is preliminary data.</text>
</comment>
<protein>
    <recommendedName>
        <fullName evidence="4">DUF378 domain-containing protein</fullName>
    </recommendedName>
</protein>
<dbReference type="Pfam" id="PF04070">
    <property type="entry name" value="DUF378"/>
    <property type="match status" value="1"/>
</dbReference>
<keyword evidence="1" id="KW-0472">Membrane</keyword>
<reference evidence="2 3" key="1">
    <citation type="journal article" date="2016" name="Nat. Commun.">
        <title>Thousands of microbial genomes shed light on interconnected biogeochemical processes in an aquifer system.</title>
        <authorList>
            <person name="Anantharaman K."/>
            <person name="Brown C.T."/>
            <person name="Hug L.A."/>
            <person name="Sharon I."/>
            <person name="Castelle C.J."/>
            <person name="Probst A.J."/>
            <person name="Thomas B.C."/>
            <person name="Singh A."/>
            <person name="Wilkins M.J."/>
            <person name="Karaoz U."/>
            <person name="Brodie E.L."/>
            <person name="Williams K.H."/>
            <person name="Hubbard S.S."/>
            <person name="Banfield J.F."/>
        </authorList>
    </citation>
    <scope>NUCLEOTIDE SEQUENCE [LARGE SCALE GENOMIC DNA]</scope>
</reference>
<dbReference type="PANTHER" id="PTHR37304">
    <property type="entry name" value="MEMBRANE PROTEIN-RELATED"/>
    <property type="match status" value="1"/>
</dbReference>
<dbReference type="PANTHER" id="PTHR37304:SF1">
    <property type="entry name" value="MEMBRANE PROTEIN"/>
    <property type="match status" value="1"/>
</dbReference>
<keyword evidence="1" id="KW-0812">Transmembrane</keyword>
<dbReference type="EMBL" id="MHKX01000009">
    <property type="protein sequence ID" value="OGY98415.1"/>
    <property type="molecule type" value="Genomic_DNA"/>
</dbReference>
<gene>
    <name evidence="2" type="ORF">A2855_02705</name>
</gene>